<dbReference type="EMBL" id="AWVQ01000068">
    <property type="protein sequence ID" value="ERK72958.1"/>
    <property type="molecule type" value="Genomic_DNA"/>
</dbReference>
<name>U2T690_LEIAQ</name>
<dbReference type="Proteomes" id="UP000016605">
    <property type="component" value="Unassembled WGS sequence"/>
</dbReference>
<feature type="signal peptide" evidence="1">
    <location>
        <begin position="1"/>
        <end position="31"/>
    </location>
</feature>
<organism evidence="2 3">
    <name type="scientific">Leifsonia aquatica ATCC 14665</name>
    <dbReference type="NCBI Taxonomy" id="1358026"/>
    <lineage>
        <taxon>Bacteria</taxon>
        <taxon>Bacillati</taxon>
        <taxon>Actinomycetota</taxon>
        <taxon>Actinomycetes</taxon>
        <taxon>Micrococcales</taxon>
        <taxon>Microbacteriaceae</taxon>
        <taxon>Leifsonia</taxon>
    </lineage>
</organism>
<keyword evidence="1" id="KW-0732">Signal</keyword>
<evidence type="ECO:0000313" key="3">
    <source>
        <dbReference type="Proteomes" id="UP000016605"/>
    </source>
</evidence>
<dbReference type="HOGENOM" id="CLU_3018901_0_0_11"/>
<feature type="chain" id="PRO_5004635676" description="Tat pathway signal sequence domain protein" evidence="1">
    <location>
        <begin position="32"/>
        <end position="56"/>
    </location>
</feature>
<evidence type="ECO:0008006" key="4">
    <source>
        <dbReference type="Google" id="ProtNLM"/>
    </source>
</evidence>
<evidence type="ECO:0000256" key="1">
    <source>
        <dbReference type="SAM" id="SignalP"/>
    </source>
</evidence>
<accession>U2T690</accession>
<proteinExistence type="predicted"/>
<evidence type="ECO:0000313" key="2">
    <source>
        <dbReference type="EMBL" id="ERK72958.1"/>
    </source>
</evidence>
<gene>
    <name evidence="2" type="ORF">N136_00681</name>
</gene>
<feature type="non-terminal residue" evidence="2">
    <location>
        <position position="56"/>
    </location>
</feature>
<sequence>MRRFSQTAATSAVILAALVVTGLVSVPPASAAVPAPGPGEAVVTVRVGGDRVDDAT</sequence>
<protein>
    <recommendedName>
        <fullName evidence="4">Tat pathway signal sequence domain protein</fullName>
    </recommendedName>
</protein>
<reference evidence="2 3" key="1">
    <citation type="submission" date="2013-08" db="EMBL/GenBank/DDBJ databases">
        <authorList>
            <person name="Weinstock G."/>
            <person name="Sodergren E."/>
            <person name="Wylie T."/>
            <person name="Fulton L."/>
            <person name="Fulton R."/>
            <person name="Fronick C."/>
            <person name="O'Laughlin M."/>
            <person name="Godfrey J."/>
            <person name="Miner T."/>
            <person name="Herter B."/>
            <person name="Appelbaum E."/>
            <person name="Cordes M."/>
            <person name="Lek S."/>
            <person name="Wollam A."/>
            <person name="Pepin K.H."/>
            <person name="Palsikar V.B."/>
            <person name="Mitreva M."/>
            <person name="Wilson R.K."/>
        </authorList>
    </citation>
    <scope>NUCLEOTIDE SEQUENCE [LARGE SCALE GENOMIC DNA]</scope>
    <source>
        <strain evidence="2 3">ATCC 14665</strain>
    </source>
</reference>
<dbReference type="AlphaFoldDB" id="U2T690"/>
<comment type="caution">
    <text evidence="2">The sequence shown here is derived from an EMBL/GenBank/DDBJ whole genome shotgun (WGS) entry which is preliminary data.</text>
</comment>